<keyword evidence="2" id="KW-1185">Reference proteome</keyword>
<dbReference type="OrthoDB" id="6428174at2759"/>
<dbReference type="InParanoid" id="A0A2G5DBT7"/>
<dbReference type="EMBL" id="KZ305040">
    <property type="protein sequence ID" value="PIA40966.1"/>
    <property type="molecule type" value="Genomic_DNA"/>
</dbReference>
<sequence length="66" mass="7311">MSFQIGLANLKLFPHVSRKKIHANGIGWGLDMSLVAKLSKGPITYLILLSSSQSSENPKFGLQFFF</sequence>
<gene>
    <name evidence="1" type="ORF">AQUCO_02300027v1</name>
</gene>
<proteinExistence type="predicted"/>
<accession>A0A2G5DBT7</accession>
<dbReference type="AlphaFoldDB" id="A0A2G5DBT7"/>
<protein>
    <submittedName>
        <fullName evidence="1">Uncharacterized protein</fullName>
    </submittedName>
</protein>
<dbReference type="Proteomes" id="UP000230069">
    <property type="component" value="Unassembled WGS sequence"/>
</dbReference>
<evidence type="ECO:0000313" key="2">
    <source>
        <dbReference type="Proteomes" id="UP000230069"/>
    </source>
</evidence>
<organism evidence="1 2">
    <name type="scientific">Aquilegia coerulea</name>
    <name type="common">Rocky mountain columbine</name>
    <dbReference type="NCBI Taxonomy" id="218851"/>
    <lineage>
        <taxon>Eukaryota</taxon>
        <taxon>Viridiplantae</taxon>
        <taxon>Streptophyta</taxon>
        <taxon>Embryophyta</taxon>
        <taxon>Tracheophyta</taxon>
        <taxon>Spermatophyta</taxon>
        <taxon>Magnoliopsida</taxon>
        <taxon>Ranunculales</taxon>
        <taxon>Ranunculaceae</taxon>
        <taxon>Thalictroideae</taxon>
        <taxon>Aquilegia</taxon>
    </lineage>
</organism>
<name>A0A2G5DBT7_AQUCA</name>
<reference evidence="1 2" key="1">
    <citation type="submission" date="2017-09" db="EMBL/GenBank/DDBJ databases">
        <title>WGS assembly of Aquilegia coerulea Goldsmith.</title>
        <authorList>
            <person name="Hodges S."/>
            <person name="Kramer E."/>
            <person name="Nordborg M."/>
            <person name="Tomkins J."/>
            <person name="Borevitz J."/>
            <person name="Derieg N."/>
            <person name="Yan J."/>
            <person name="Mihaltcheva S."/>
            <person name="Hayes R.D."/>
            <person name="Rokhsar D."/>
        </authorList>
    </citation>
    <scope>NUCLEOTIDE SEQUENCE [LARGE SCALE GENOMIC DNA]</scope>
    <source>
        <strain evidence="2">cv. Goldsmith</strain>
    </source>
</reference>
<evidence type="ECO:0000313" key="1">
    <source>
        <dbReference type="EMBL" id="PIA40966.1"/>
    </source>
</evidence>